<keyword evidence="3" id="KW-0812">Transmembrane</keyword>
<proteinExistence type="inferred from homology"/>
<reference evidence="10 11" key="1">
    <citation type="submission" date="2016-06" db="EMBL/GenBank/DDBJ databases">
        <title>The Draft Genome Sequence and Annotation of the Desert Woodrat Neotoma lepida.</title>
        <authorList>
            <person name="Campbell M."/>
            <person name="Oakeson K.F."/>
            <person name="Yandell M."/>
            <person name="Halpert J.R."/>
            <person name="Dearing D."/>
        </authorList>
    </citation>
    <scope>NUCLEOTIDE SEQUENCE [LARGE SCALE GENOMIC DNA]</scope>
    <source>
        <strain evidence="10">417</strain>
        <tissue evidence="10">Liver</tissue>
    </source>
</reference>
<comment type="subcellular location">
    <subcellularLocation>
        <location evidence="1 9">Membrane</location>
        <topology evidence="1 9">Multi-pass membrane protein</topology>
    </subcellularLocation>
</comment>
<dbReference type="OrthoDB" id="5962477at2759"/>
<name>A0A1A6GPK4_NEOLE</name>
<keyword evidence="8 9" id="KW-0407">Ion channel</keyword>
<dbReference type="PANTHER" id="PTHR10258:SF5">
    <property type="entry name" value="CALCIUM-ACTIVATED POTASSIUM CHANNEL SUBUNIT BETA-2"/>
    <property type="match status" value="1"/>
</dbReference>
<keyword evidence="2 9" id="KW-0813">Transport</keyword>
<evidence type="ECO:0000256" key="7">
    <source>
        <dbReference type="ARBA" id="ARBA00023180"/>
    </source>
</evidence>
<dbReference type="EMBL" id="LZPO01077071">
    <property type="protein sequence ID" value="OBS67794.1"/>
    <property type="molecule type" value="Genomic_DNA"/>
</dbReference>
<keyword evidence="7 9" id="KW-0325">Glycoprotein</keyword>
<evidence type="ECO:0000256" key="6">
    <source>
        <dbReference type="ARBA" id="ARBA00023136"/>
    </source>
</evidence>
<comment type="caution">
    <text evidence="10">The sequence shown here is derived from an EMBL/GenBank/DDBJ whole genome shotgun (WGS) entry which is preliminary data.</text>
</comment>
<comment type="subunit">
    <text evidence="9">Interacts with KCNMA1 tetramer. There are probably 4 molecules of KCMNB per KCNMA1 tetramer.</text>
</comment>
<keyword evidence="6" id="KW-0472">Membrane</keyword>
<evidence type="ECO:0000256" key="3">
    <source>
        <dbReference type="ARBA" id="ARBA00022692"/>
    </source>
</evidence>
<keyword evidence="11" id="KW-1185">Reference proteome</keyword>
<keyword evidence="5 9" id="KW-0406">Ion transport</keyword>
<dbReference type="Pfam" id="PF03185">
    <property type="entry name" value="CaKB"/>
    <property type="match status" value="2"/>
</dbReference>
<comment type="PTM">
    <text evidence="9">N-glycosylated.</text>
</comment>
<evidence type="ECO:0000256" key="4">
    <source>
        <dbReference type="ARBA" id="ARBA00022989"/>
    </source>
</evidence>
<comment type="function">
    <text evidence="9">Regulatory subunit of the calcium activated potassium KCNMA1 (maxiK) channel. Modulates the calcium sensitivity and gating kinetics of KCNMA1, thereby contributing to KCNMA1 channel diversity.</text>
</comment>
<dbReference type="Proteomes" id="UP000092124">
    <property type="component" value="Unassembled WGS sequence"/>
</dbReference>
<evidence type="ECO:0000256" key="8">
    <source>
        <dbReference type="ARBA" id="ARBA00023303"/>
    </source>
</evidence>
<dbReference type="AlphaFoldDB" id="A0A1A6GPK4"/>
<dbReference type="STRING" id="56216.A0A1A6GPK4"/>
<comment type="similarity">
    <text evidence="9">Belongs to the KCNMB (TC 8.A.14.1) family.</text>
</comment>
<evidence type="ECO:0000256" key="9">
    <source>
        <dbReference type="RuleBase" id="RU368097"/>
    </source>
</evidence>
<evidence type="ECO:0000256" key="1">
    <source>
        <dbReference type="ARBA" id="ARBA00004141"/>
    </source>
</evidence>
<dbReference type="PANTHER" id="PTHR10258">
    <property type="entry name" value="CALCIUM-ACTIVATED POTASSIUM CHANNEL SUBUNIT BETA"/>
    <property type="match status" value="1"/>
</dbReference>
<dbReference type="GO" id="GO:0005513">
    <property type="term" value="P:detection of calcium ion"/>
    <property type="evidence" value="ECO:0007669"/>
    <property type="project" value="UniProtKB-UniRule"/>
</dbReference>
<evidence type="ECO:0000256" key="5">
    <source>
        <dbReference type="ARBA" id="ARBA00023065"/>
    </source>
</evidence>
<dbReference type="GO" id="GO:0015269">
    <property type="term" value="F:calcium-activated potassium channel activity"/>
    <property type="evidence" value="ECO:0007669"/>
    <property type="project" value="UniProtKB-UniRule"/>
</dbReference>
<sequence>MFIWTSGRTSSSYRHDEKSVWTEEAQCTLLNVSITETFNCSFSCGPDCWKLSQYPCLQVYVNLTSSGEKLLLYHTEETMKINQKVWLTATSVWTEEAQCTLLNVSITETFNCSFSCGPDCWKLSQYPCLQVYVNLTSSGEKLLLYHTEETMKINQ</sequence>
<gene>
    <name evidence="10" type="ORF">A6R68_03665</name>
</gene>
<organism evidence="10 11">
    <name type="scientific">Neotoma lepida</name>
    <name type="common">Desert woodrat</name>
    <dbReference type="NCBI Taxonomy" id="56216"/>
    <lineage>
        <taxon>Eukaryota</taxon>
        <taxon>Metazoa</taxon>
        <taxon>Chordata</taxon>
        <taxon>Craniata</taxon>
        <taxon>Vertebrata</taxon>
        <taxon>Euteleostomi</taxon>
        <taxon>Mammalia</taxon>
        <taxon>Eutheria</taxon>
        <taxon>Euarchontoglires</taxon>
        <taxon>Glires</taxon>
        <taxon>Rodentia</taxon>
        <taxon>Myomorpha</taxon>
        <taxon>Muroidea</taxon>
        <taxon>Cricetidae</taxon>
        <taxon>Neotominae</taxon>
        <taxon>Neotoma</taxon>
    </lineage>
</organism>
<dbReference type="GO" id="GO:0015459">
    <property type="term" value="F:potassium channel regulator activity"/>
    <property type="evidence" value="ECO:0007669"/>
    <property type="project" value="UniProtKB-UniRule"/>
</dbReference>
<dbReference type="GO" id="GO:0008076">
    <property type="term" value="C:voltage-gated potassium channel complex"/>
    <property type="evidence" value="ECO:0007669"/>
    <property type="project" value="UniProtKB-UniRule"/>
</dbReference>
<evidence type="ECO:0000313" key="10">
    <source>
        <dbReference type="EMBL" id="OBS67794.1"/>
    </source>
</evidence>
<dbReference type="InterPro" id="IPR003930">
    <property type="entry name" value="K_chnl_Ca-activ_BK_bsu"/>
</dbReference>
<evidence type="ECO:0000313" key="11">
    <source>
        <dbReference type="Proteomes" id="UP000092124"/>
    </source>
</evidence>
<evidence type="ECO:0000256" key="2">
    <source>
        <dbReference type="ARBA" id="ARBA00022448"/>
    </source>
</evidence>
<protein>
    <recommendedName>
        <fullName evidence="9">Calcium-activated potassium channel subunit beta</fullName>
        <shortName evidence="9">BKbeta</shortName>
    </recommendedName>
    <alternativeName>
        <fullName evidence="9">BK channel subunit beta</fullName>
    </alternativeName>
    <alternativeName>
        <fullName evidence="9">Calcium-activated potassium channel, subfamily M subunit beta</fullName>
    </alternativeName>
    <alternativeName>
        <fullName evidence="9">Charybdotoxin receptor subunit beta</fullName>
    </alternativeName>
    <alternativeName>
        <fullName evidence="9">K(VCA)beta</fullName>
    </alternativeName>
    <alternativeName>
        <fullName evidence="9">Maxi K channel subunit beta</fullName>
    </alternativeName>
    <alternativeName>
        <fullName evidence="9">Slo-beta</fullName>
    </alternativeName>
</protein>
<feature type="non-terminal residue" evidence="10">
    <location>
        <position position="155"/>
    </location>
</feature>
<keyword evidence="4" id="KW-1133">Transmembrane helix</keyword>
<accession>A0A1A6GPK4</accession>